<proteinExistence type="predicted"/>
<reference evidence="1 2" key="1">
    <citation type="submission" date="2018-06" db="EMBL/GenBank/DDBJ databases">
        <title>Whole Genome Sequence of an efficient microsymbiont, Rhizobium tropici.</title>
        <authorList>
            <person name="Srinivasan R."/>
            <person name="Singh H.V."/>
            <person name="Srivastava R."/>
            <person name="Kumari B."/>
            <person name="Radhakrishna A."/>
        </authorList>
    </citation>
    <scope>NUCLEOTIDE SEQUENCE [LARGE SCALE GENOMIC DNA]</scope>
    <source>
        <strain evidence="1 2">IGFRI Rhizo-19</strain>
    </source>
</reference>
<dbReference type="RefSeq" id="WP_112344459.1">
    <property type="nucleotide sequence ID" value="NZ_QMKK01000053.1"/>
</dbReference>
<dbReference type="OrthoDB" id="8281590at2"/>
<gene>
    <name evidence="1" type="ORF">DQ393_25330</name>
</gene>
<dbReference type="EMBL" id="QMKK01000053">
    <property type="protein sequence ID" value="RAX38778.1"/>
    <property type="molecule type" value="Genomic_DNA"/>
</dbReference>
<protein>
    <submittedName>
        <fullName evidence="1">Uncharacterized protein</fullName>
    </submittedName>
</protein>
<dbReference type="Proteomes" id="UP000251205">
    <property type="component" value="Unassembled WGS sequence"/>
</dbReference>
<name>A0A329Y6R6_RHITR</name>
<comment type="caution">
    <text evidence="1">The sequence shown here is derived from an EMBL/GenBank/DDBJ whole genome shotgun (WGS) entry which is preliminary data.</text>
</comment>
<organism evidence="1 2">
    <name type="scientific">Rhizobium tropici</name>
    <dbReference type="NCBI Taxonomy" id="398"/>
    <lineage>
        <taxon>Bacteria</taxon>
        <taxon>Pseudomonadati</taxon>
        <taxon>Pseudomonadota</taxon>
        <taxon>Alphaproteobacteria</taxon>
        <taxon>Hyphomicrobiales</taxon>
        <taxon>Rhizobiaceae</taxon>
        <taxon>Rhizobium/Agrobacterium group</taxon>
        <taxon>Rhizobium</taxon>
    </lineage>
</organism>
<evidence type="ECO:0000313" key="2">
    <source>
        <dbReference type="Proteomes" id="UP000251205"/>
    </source>
</evidence>
<dbReference type="AlphaFoldDB" id="A0A329Y6R6"/>
<sequence>MNGITKSLDEMNLQERADLMTAVADVLQAAAEEAEEDGDALAATNSFFLACNLRSCSSDLGPKDLKAAELLLEQGITFIHLLNGRRKNGISVH</sequence>
<accession>A0A329Y6R6</accession>
<evidence type="ECO:0000313" key="1">
    <source>
        <dbReference type="EMBL" id="RAX38778.1"/>
    </source>
</evidence>